<comment type="caution">
    <text evidence="2">The sequence shown here is derived from an EMBL/GenBank/DDBJ whole genome shotgun (WGS) entry which is preliminary data.</text>
</comment>
<gene>
    <name evidence="2" type="ORF">AK812_SmicGene36810</name>
</gene>
<dbReference type="EMBL" id="LSRX01001185">
    <property type="protein sequence ID" value="OLP82532.1"/>
    <property type="molecule type" value="Genomic_DNA"/>
</dbReference>
<evidence type="ECO:0000313" key="2">
    <source>
        <dbReference type="EMBL" id="OLP82532.1"/>
    </source>
</evidence>
<reference evidence="2 3" key="1">
    <citation type="submission" date="2016-02" db="EMBL/GenBank/DDBJ databases">
        <title>Genome analysis of coral dinoflagellate symbionts highlights evolutionary adaptations to a symbiotic lifestyle.</title>
        <authorList>
            <person name="Aranda M."/>
            <person name="Li Y."/>
            <person name="Liew Y.J."/>
            <person name="Baumgarten S."/>
            <person name="Simakov O."/>
            <person name="Wilson M."/>
            <person name="Piel J."/>
            <person name="Ashoor H."/>
            <person name="Bougouffa S."/>
            <person name="Bajic V.B."/>
            <person name="Ryu T."/>
            <person name="Ravasi T."/>
            <person name="Bayer T."/>
            <person name="Micklem G."/>
            <person name="Kim H."/>
            <person name="Bhak J."/>
            <person name="Lajeunesse T.C."/>
            <person name="Voolstra C.R."/>
        </authorList>
    </citation>
    <scope>NUCLEOTIDE SEQUENCE [LARGE SCALE GENOMIC DNA]</scope>
    <source>
        <strain evidence="2 3">CCMP2467</strain>
    </source>
</reference>
<dbReference type="Proteomes" id="UP000186817">
    <property type="component" value="Unassembled WGS sequence"/>
</dbReference>
<sequence>MFFGSCADVSTLIADLQKDLLLKVTGTLDEGNSATFLGRNLKRTSTFISVGMSPSYIDAMLELYGLTQCRHALAPGSDALRKNFDVEALEPEDHKRYRRAVGQLLWLSSVRPDIMYAVKELSRGRSAPTSEHEAKVKHLLKYLAGTKNFEQMASEEPTLEVAEPTLEEAEPPLSGVELRLLRLRLTRVAQPQLCYAHTVDFGRPPQPVQVDLVPLLGPADFDQAGLQRPPQPTFAQEARALIALLRWIIKALLGACGAATLALLAHYFWRRLVRHFRRYMDYFLPLPRNISLCLDFATVVVNFLEMQLLAEGMIRRQLWMLYAFSLFFEFFKATFTL</sequence>
<dbReference type="PANTHER" id="PTHR11439">
    <property type="entry name" value="GAG-POL-RELATED RETROTRANSPOSON"/>
    <property type="match status" value="1"/>
</dbReference>
<dbReference type="OrthoDB" id="439318at2759"/>
<keyword evidence="1" id="KW-0472">Membrane</keyword>
<keyword evidence="1" id="KW-1133">Transmembrane helix</keyword>
<organism evidence="2 3">
    <name type="scientific">Symbiodinium microadriaticum</name>
    <name type="common">Dinoflagellate</name>
    <name type="synonym">Zooxanthella microadriatica</name>
    <dbReference type="NCBI Taxonomy" id="2951"/>
    <lineage>
        <taxon>Eukaryota</taxon>
        <taxon>Sar</taxon>
        <taxon>Alveolata</taxon>
        <taxon>Dinophyceae</taxon>
        <taxon>Suessiales</taxon>
        <taxon>Symbiodiniaceae</taxon>
        <taxon>Symbiodinium</taxon>
    </lineage>
</organism>
<evidence type="ECO:0000256" key="1">
    <source>
        <dbReference type="SAM" id="Phobius"/>
    </source>
</evidence>
<accession>A0A1Q9CHX1</accession>
<name>A0A1Q9CHX1_SYMMI</name>
<dbReference type="PANTHER" id="PTHR11439:SF483">
    <property type="entry name" value="PEPTIDE SYNTHASE GLIP-LIKE, PUTATIVE (AFU_ORTHOLOGUE AFUA_3G12920)-RELATED"/>
    <property type="match status" value="1"/>
</dbReference>
<dbReference type="AlphaFoldDB" id="A0A1Q9CHX1"/>
<feature type="transmembrane region" description="Helical" evidence="1">
    <location>
        <begin position="247"/>
        <end position="269"/>
    </location>
</feature>
<evidence type="ECO:0008006" key="4">
    <source>
        <dbReference type="Google" id="ProtNLM"/>
    </source>
</evidence>
<proteinExistence type="predicted"/>
<evidence type="ECO:0000313" key="3">
    <source>
        <dbReference type="Proteomes" id="UP000186817"/>
    </source>
</evidence>
<protein>
    <recommendedName>
        <fullName evidence="4">Retrovirus-related Pol polyprotein from transposon TNT 1-94</fullName>
    </recommendedName>
</protein>
<keyword evidence="3" id="KW-1185">Reference proteome</keyword>
<keyword evidence="1" id="KW-0812">Transmembrane</keyword>